<dbReference type="Gene3D" id="3.40.50.1820">
    <property type="entry name" value="alpha/beta hydrolase"/>
    <property type="match status" value="1"/>
</dbReference>
<evidence type="ECO:0000313" key="3">
    <source>
        <dbReference type="EMBL" id="MBO0344669.1"/>
    </source>
</evidence>
<dbReference type="EMBL" id="JAFLNF010000002">
    <property type="protein sequence ID" value="MBO0344669.1"/>
    <property type="molecule type" value="Genomic_DNA"/>
</dbReference>
<evidence type="ECO:0000256" key="1">
    <source>
        <dbReference type="ARBA" id="ARBA00022801"/>
    </source>
</evidence>
<proteinExistence type="predicted"/>
<dbReference type="InterPro" id="IPR050266">
    <property type="entry name" value="AB_hydrolase_sf"/>
</dbReference>
<comment type="caution">
    <text evidence="3">The sequence shown here is derived from an EMBL/GenBank/DDBJ whole genome shotgun (WGS) entry which is preliminary data.</text>
</comment>
<sequence>MSGNSATASAVGIREGRLLQIDGRTVHAVQEGSGPDVILIHGASGNLRDMTFSLAPRLARTFRVTAFDRPGLGFSEPLHREAETPIEQAQHLAKAASQLGISKAVIVGHSYGGAVALAWGLERPDQAAALVSLAGAAMPWPGDLGAWYGFAGSTIGGGLLVPVLSRLTPDSFVDNAVKDVFAPDAVPDGYAAFLGRDLALNSKILVKNARQVGSLKPQLAEMQVRYPALDMPLEIVHGIEDDTVPLDVHSIPLSKAAPHARLLKLPGHGHMIHHAAEDDVAAAITSAAGRAGLRG</sequence>
<dbReference type="PANTHER" id="PTHR43798:SF31">
    <property type="entry name" value="AB HYDROLASE SUPERFAMILY PROTEIN YCLE"/>
    <property type="match status" value="1"/>
</dbReference>
<dbReference type="PANTHER" id="PTHR43798">
    <property type="entry name" value="MONOACYLGLYCEROL LIPASE"/>
    <property type="match status" value="1"/>
</dbReference>
<reference evidence="3" key="1">
    <citation type="submission" date="2021-03" db="EMBL/GenBank/DDBJ databases">
        <title>Roseibium sp. CAU 1637 isolated from Incheon.</title>
        <authorList>
            <person name="Kim W."/>
        </authorList>
    </citation>
    <scope>NUCLEOTIDE SEQUENCE</scope>
    <source>
        <strain evidence="3">CAU 1637</strain>
    </source>
</reference>
<organism evidence="3 4">
    <name type="scientific">Roseibium limicola</name>
    <dbReference type="NCBI Taxonomy" id="2816037"/>
    <lineage>
        <taxon>Bacteria</taxon>
        <taxon>Pseudomonadati</taxon>
        <taxon>Pseudomonadota</taxon>
        <taxon>Alphaproteobacteria</taxon>
        <taxon>Hyphomicrobiales</taxon>
        <taxon>Stappiaceae</taxon>
        <taxon>Roseibium</taxon>
    </lineage>
</organism>
<dbReference type="AlphaFoldDB" id="A0A939ELA4"/>
<feature type="domain" description="AB hydrolase-1" evidence="2">
    <location>
        <begin position="37"/>
        <end position="273"/>
    </location>
</feature>
<dbReference type="GO" id="GO:0016787">
    <property type="term" value="F:hydrolase activity"/>
    <property type="evidence" value="ECO:0007669"/>
    <property type="project" value="UniProtKB-KW"/>
</dbReference>
<name>A0A939ELA4_9HYPH</name>
<dbReference type="GO" id="GO:0016020">
    <property type="term" value="C:membrane"/>
    <property type="evidence" value="ECO:0007669"/>
    <property type="project" value="TreeGrafter"/>
</dbReference>
<dbReference type="PRINTS" id="PR00111">
    <property type="entry name" value="ABHYDROLASE"/>
</dbReference>
<keyword evidence="4" id="KW-1185">Reference proteome</keyword>
<protein>
    <submittedName>
        <fullName evidence="3">Alpha/beta hydrolase</fullName>
    </submittedName>
</protein>
<dbReference type="SUPFAM" id="SSF53474">
    <property type="entry name" value="alpha/beta-Hydrolases"/>
    <property type="match status" value="1"/>
</dbReference>
<dbReference type="Pfam" id="PF00561">
    <property type="entry name" value="Abhydrolase_1"/>
    <property type="match status" value="1"/>
</dbReference>
<evidence type="ECO:0000259" key="2">
    <source>
        <dbReference type="Pfam" id="PF00561"/>
    </source>
</evidence>
<evidence type="ECO:0000313" key="4">
    <source>
        <dbReference type="Proteomes" id="UP000664779"/>
    </source>
</evidence>
<keyword evidence="1 3" id="KW-0378">Hydrolase</keyword>
<dbReference type="InterPro" id="IPR029058">
    <property type="entry name" value="AB_hydrolase_fold"/>
</dbReference>
<dbReference type="InterPro" id="IPR000073">
    <property type="entry name" value="AB_hydrolase_1"/>
</dbReference>
<dbReference type="Proteomes" id="UP000664779">
    <property type="component" value="Unassembled WGS sequence"/>
</dbReference>
<gene>
    <name evidence="3" type="ORF">J0X15_05520</name>
</gene>
<accession>A0A939ELA4</accession>